<feature type="transmembrane region" description="Helical" evidence="1">
    <location>
        <begin position="121"/>
        <end position="141"/>
    </location>
</feature>
<feature type="transmembrane region" description="Helical" evidence="1">
    <location>
        <begin position="289"/>
        <end position="309"/>
    </location>
</feature>
<dbReference type="RefSeq" id="WP_089068166.1">
    <property type="nucleotide sequence ID" value="NZ_CP022358.1"/>
</dbReference>
<dbReference type="EMBL" id="CP022358">
    <property type="protein sequence ID" value="ASK69866.1"/>
    <property type="molecule type" value="Genomic_DNA"/>
</dbReference>
<proteinExistence type="predicted"/>
<name>A0A220UPL6_9GAMM</name>
<gene>
    <name evidence="2" type="ORF">CF168_13945</name>
</gene>
<keyword evidence="3" id="KW-1185">Reference proteome</keyword>
<feature type="transmembrane region" description="Helical" evidence="1">
    <location>
        <begin position="153"/>
        <end position="178"/>
    </location>
</feature>
<reference evidence="2 3" key="1">
    <citation type="submission" date="2017-07" db="EMBL/GenBank/DDBJ databases">
        <title>Phenotypical and genomic characterization of a clinical isolate of Shewanella bicestrii sp. nov. producing an extended-spectrum beta-lactamase and a new oxacillinase variant.</title>
        <authorList>
            <person name="Jousset A.B."/>
            <person name="Bonnin R.A."/>
            <person name="Girlich D."/>
            <person name="Dabos L."/>
            <person name="Potron A."/>
            <person name="Dortet L."/>
            <person name="Glaser P."/>
            <person name="Naas T."/>
        </authorList>
    </citation>
    <scope>NUCLEOTIDE SEQUENCE [LARGE SCALE GENOMIC DNA]</scope>
    <source>
        <strain evidence="2 3">JAB-1</strain>
    </source>
</reference>
<feature type="transmembrane region" description="Helical" evidence="1">
    <location>
        <begin position="315"/>
        <end position="341"/>
    </location>
</feature>
<feature type="transmembrane region" description="Helical" evidence="1">
    <location>
        <begin position="90"/>
        <end position="109"/>
    </location>
</feature>
<evidence type="ECO:0008006" key="4">
    <source>
        <dbReference type="Google" id="ProtNLM"/>
    </source>
</evidence>
<protein>
    <recommendedName>
        <fullName evidence="4">Oligosaccharide repeat unit polymerase</fullName>
    </recommendedName>
</protein>
<feature type="transmembrane region" description="Helical" evidence="1">
    <location>
        <begin position="371"/>
        <end position="389"/>
    </location>
</feature>
<feature type="transmembrane region" description="Helical" evidence="1">
    <location>
        <begin position="53"/>
        <end position="78"/>
    </location>
</feature>
<feature type="transmembrane region" description="Helical" evidence="1">
    <location>
        <begin position="190"/>
        <end position="211"/>
    </location>
</feature>
<keyword evidence="1" id="KW-0812">Transmembrane</keyword>
<dbReference type="NCBIfam" id="NF033860">
    <property type="entry name" value="Wzy_O6_O28"/>
    <property type="match status" value="1"/>
</dbReference>
<dbReference type="AlphaFoldDB" id="A0A220UPL6"/>
<dbReference type="KEGG" id="sbj:CF168_13945"/>
<accession>A0A220UPL6</accession>
<evidence type="ECO:0000313" key="3">
    <source>
        <dbReference type="Proteomes" id="UP000198367"/>
    </source>
</evidence>
<dbReference type="Proteomes" id="UP000198367">
    <property type="component" value="Chromosome"/>
</dbReference>
<organism evidence="2 3">
    <name type="scientific">Shewanella bicestrii</name>
    <dbReference type="NCBI Taxonomy" id="2018305"/>
    <lineage>
        <taxon>Bacteria</taxon>
        <taxon>Pseudomonadati</taxon>
        <taxon>Pseudomonadota</taxon>
        <taxon>Gammaproteobacteria</taxon>
        <taxon>Alteromonadales</taxon>
        <taxon>Shewanellaceae</taxon>
        <taxon>Shewanella</taxon>
    </lineage>
</organism>
<keyword evidence="1" id="KW-1133">Transmembrane helix</keyword>
<keyword evidence="1" id="KW-0472">Membrane</keyword>
<sequence length="394" mass="46265">MINFNMPIPSNYYGAEKIIIFFYFFVNLVTLIVMNQTGFYVGDPIGNYFDVAFSVQFFFCLSLLFYFLFFLYAYKLIIKGNKVSSRMYRYLELMFFVGTLVGWIGFLLFDYGKAEHQSSLSFGFIFRILPYDVFFGLYLACFKKLNFRSVFLLLFYIVLKLSMGWSGFFVPLFWILFIRLFNAKNRTIPFTVFVTFSVMFLFLLAPYIYAIKFYVRYGVDYDFNYLIVLSKLVSRLSVLPNAIYVYENHEQFLLLASNYFSEGFFFIESLFAILPRSLLGLGSENLETLYIYLVTGEFNPGVIFYLGFLGKLSLFYYWGPFSFLCFLVYSIWLLVFIFIILSIIASNYSRPISFYVVIQFLISGSMEELAYTLYGLIFLLFITMVKVGGRADRC</sequence>
<feature type="transmembrane region" description="Helical" evidence="1">
    <location>
        <begin position="20"/>
        <end position="41"/>
    </location>
</feature>
<evidence type="ECO:0000313" key="2">
    <source>
        <dbReference type="EMBL" id="ASK69866.1"/>
    </source>
</evidence>
<evidence type="ECO:0000256" key="1">
    <source>
        <dbReference type="SAM" id="Phobius"/>
    </source>
</evidence>